<organism evidence="6 7">
    <name type="scientific">Roseibium algae</name>
    <dbReference type="NCBI Taxonomy" id="3123038"/>
    <lineage>
        <taxon>Bacteria</taxon>
        <taxon>Pseudomonadati</taxon>
        <taxon>Pseudomonadota</taxon>
        <taxon>Alphaproteobacteria</taxon>
        <taxon>Hyphomicrobiales</taxon>
        <taxon>Stappiaceae</taxon>
        <taxon>Roseibium</taxon>
    </lineage>
</organism>
<name>A0ABU8TPH7_9HYPH</name>
<dbReference type="SMART" id="SM00448">
    <property type="entry name" value="REC"/>
    <property type="match status" value="1"/>
</dbReference>
<feature type="domain" description="Response regulatory" evidence="5">
    <location>
        <begin position="11"/>
        <end position="130"/>
    </location>
</feature>
<evidence type="ECO:0000256" key="4">
    <source>
        <dbReference type="PROSITE-ProRule" id="PRU00169"/>
    </source>
</evidence>
<reference evidence="6 7" key="1">
    <citation type="submission" date="2024-02" db="EMBL/GenBank/DDBJ databases">
        <title>Roseibium algae sp. nov., isolated from marine alga (Grateloupia sp.), showing potential in myo-inositol conversion.</title>
        <authorList>
            <person name="Wang Y."/>
        </authorList>
    </citation>
    <scope>NUCLEOTIDE SEQUENCE [LARGE SCALE GENOMIC DNA]</scope>
    <source>
        <strain evidence="6 7">H3510</strain>
    </source>
</reference>
<dbReference type="PROSITE" id="PS50110">
    <property type="entry name" value="RESPONSE_REGULATORY"/>
    <property type="match status" value="1"/>
</dbReference>
<keyword evidence="3" id="KW-0804">Transcription</keyword>
<keyword evidence="1 4" id="KW-0597">Phosphoprotein</keyword>
<dbReference type="InterPro" id="IPR001789">
    <property type="entry name" value="Sig_transdc_resp-reg_receiver"/>
</dbReference>
<evidence type="ECO:0000256" key="1">
    <source>
        <dbReference type="ARBA" id="ARBA00022553"/>
    </source>
</evidence>
<proteinExistence type="predicted"/>
<dbReference type="Pfam" id="PF00072">
    <property type="entry name" value="Response_reg"/>
    <property type="match status" value="1"/>
</dbReference>
<evidence type="ECO:0000256" key="3">
    <source>
        <dbReference type="ARBA" id="ARBA00023163"/>
    </source>
</evidence>
<comment type="caution">
    <text evidence="6">The sequence shown here is derived from an EMBL/GenBank/DDBJ whole genome shotgun (WGS) entry which is preliminary data.</text>
</comment>
<evidence type="ECO:0000256" key="2">
    <source>
        <dbReference type="ARBA" id="ARBA00023015"/>
    </source>
</evidence>
<feature type="modified residue" description="4-aspartylphosphate" evidence="4">
    <location>
        <position position="61"/>
    </location>
</feature>
<dbReference type="Proteomes" id="UP001385499">
    <property type="component" value="Unassembled WGS sequence"/>
</dbReference>
<dbReference type="SUPFAM" id="SSF52172">
    <property type="entry name" value="CheY-like"/>
    <property type="match status" value="1"/>
</dbReference>
<evidence type="ECO:0000313" key="6">
    <source>
        <dbReference type="EMBL" id="MEJ8476078.1"/>
    </source>
</evidence>
<sequence length="183" mass="20318">MDRRWDLSQASFLVIDDNIHMRSILRSIVSGFGVRQIFEANDGADGLEIVLDRAPNFILLDWVMAPVSGADFIKILRAEKNEVINTIPVIVVSAHSRKNTIVEAVKLGAHGFIAKPVSPMVLYDRIADVLHKQSLHGPSKGIFHRPLKKPRQVLDVANQSGTKTGSRLEQSAEDWNSLSMTLL</sequence>
<dbReference type="RefSeq" id="WP_340276429.1">
    <property type="nucleotide sequence ID" value="NZ_JBAKIA010000015.1"/>
</dbReference>
<dbReference type="EMBL" id="JBAKIA010000015">
    <property type="protein sequence ID" value="MEJ8476078.1"/>
    <property type="molecule type" value="Genomic_DNA"/>
</dbReference>
<dbReference type="PANTHER" id="PTHR44591:SF3">
    <property type="entry name" value="RESPONSE REGULATORY DOMAIN-CONTAINING PROTEIN"/>
    <property type="match status" value="1"/>
</dbReference>
<accession>A0ABU8TPH7</accession>
<gene>
    <name evidence="6" type="ORF">V6575_18460</name>
</gene>
<dbReference type="Gene3D" id="3.40.50.2300">
    <property type="match status" value="1"/>
</dbReference>
<dbReference type="InterPro" id="IPR011006">
    <property type="entry name" value="CheY-like_superfamily"/>
</dbReference>
<keyword evidence="2" id="KW-0805">Transcription regulation</keyword>
<evidence type="ECO:0000313" key="7">
    <source>
        <dbReference type="Proteomes" id="UP001385499"/>
    </source>
</evidence>
<dbReference type="InterPro" id="IPR050595">
    <property type="entry name" value="Bact_response_regulator"/>
</dbReference>
<protein>
    <submittedName>
        <fullName evidence="6">Response regulator</fullName>
    </submittedName>
</protein>
<evidence type="ECO:0000259" key="5">
    <source>
        <dbReference type="PROSITE" id="PS50110"/>
    </source>
</evidence>
<keyword evidence="7" id="KW-1185">Reference proteome</keyword>
<dbReference type="PANTHER" id="PTHR44591">
    <property type="entry name" value="STRESS RESPONSE REGULATOR PROTEIN 1"/>
    <property type="match status" value="1"/>
</dbReference>